<evidence type="ECO:0000256" key="3">
    <source>
        <dbReference type="ARBA" id="ARBA00022840"/>
    </source>
</evidence>
<evidence type="ECO:0000259" key="8">
    <source>
        <dbReference type="PROSITE" id="PS50893"/>
    </source>
</evidence>
<keyword evidence="3 9" id="KW-0067">ATP-binding</keyword>
<dbReference type="InterPro" id="IPR051309">
    <property type="entry name" value="ABCF_ATPase"/>
</dbReference>
<dbReference type="PROSITE" id="PS00211">
    <property type="entry name" value="ABC_TRANSPORTER_1"/>
    <property type="match status" value="1"/>
</dbReference>
<dbReference type="SMART" id="SM00382">
    <property type="entry name" value="AAA"/>
    <property type="match status" value="2"/>
</dbReference>
<feature type="region of interest" description="Disordered" evidence="7">
    <location>
        <begin position="545"/>
        <end position="573"/>
    </location>
</feature>
<keyword evidence="10" id="KW-1185">Reference proteome</keyword>
<evidence type="ECO:0000256" key="7">
    <source>
        <dbReference type="SAM" id="MobiDB-lite"/>
    </source>
</evidence>
<dbReference type="InterPro" id="IPR003439">
    <property type="entry name" value="ABC_transporter-like_ATP-bd"/>
</dbReference>
<accession>A0A6N6RIL3</accession>
<dbReference type="Proteomes" id="UP000468650">
    <property type="component" value="Unassembled WGS sequence"/>
</dbReference>
<dbReference type="OrthoDB" id="1521973at2"/>
<dbReference type="PANTHER" id="PTHR42855:SF2">
    <property type="entry name" value="DRUG RESISTANCE ABC TRANSPORTER,ATP-BINDING PROTEIN"/>
    <property type="match status" value="1"/>
</dbReference>
<dbReference type="GO" id="GO:0016887">
    <property type="term" value="F:ATP hydrolysis activity"/>
    <property type="evidence" value="ECO:0007669"/>
    <property type="project" value="InterPro"/>
</dbReference>
<evidence type="ECO:0000256" key="2">
    <source>
        <dbReference type="ARBA" id="ARBA00022741"/>
    </source>
</evidence>
<feature type="domain" description="ABC transporter" evidence="8">
    <location>
        <begin position="2"/>
        <end position="260"/>
    </location>
</feature>
<evidence type="ECO:0000256" key="5">
    <source>
        <dbReference type="ARBA" id="ARBA00074044"/>
    </source>
</evidence>
<feature type="coiled-coil region" evidence="6">
    <location>
        <begin position="256"/>
        <end position="283"/>
    </location>
</feature>
<proteinExistence type="inferred from homology"/>
<dbReference type="InterPro" id="IPR003593">
    <property type="entry name" value="AAA+_ATPase"/>
</dbReference>
<dbReference type="Pfam" id="PF12848">
    <property type="entry name" value="ABC_tran_Xtn"/>
    <property type="match status" value="1"/>
</dbReference>
<keyword evidence="1" id="KW-0677">Repeat</keyword>
<reference evidence="9 10" key="1">
    <citation type="submission" date="2019-09" db="EMBL/GenBank/DDBJ databases">
        <title>Genomes of family Cryomorphaceae.</title>
        <authorList>
            <person name="Bowman J.P."/>
        </authorList>
    </citation>
    <scope>NUCLEOTIDE SEQUENCE [LARGE SCALE GENOMIC DNA]</scope>
    <source>
        <strain evidence="9 10">LMG 25704</strain>
    </source>
</reference>
<gene>
    <name evidence="9" type="ORF">F8C67_05800</name>
</gene>
<dbReference type="InterPro" id="IPR027417">
    <property type="entry name" value="P-loop_NTPase"/>
</dbReference>
<keyword evidence="2" id="KW-0547">Nucleotide-binding</keyword>
<dbReference type="PANTHER" id="PTHR42855">
    <property type="entry name" value="ABC TRANSPORTER ATP-BINDING SUBUNIT"/>
    <property type="match status" value="1"/>
</dbReference>
<dbReference type="Gene3D" id="3.40.50.300">
    <property type="entry name" value="P-loop containing nucleotide triphosphate hydrolases"/>
    <property type="match status" value="2"/>
</dbReference>
<evidence type="ECO:0000313" key="10">
    <source>
        <dbReference type="Proteomes" id="UP000468650"/>
    </source>
</evidence>
<dbReference type="PROSITE" id="PS50893">
    <property type="entry name" value="ABC_TRANSPORTER_2"/>
    <property type="match status" value="2"/>
</dbReference>
<feature type="domain" description="ABC transporter" evidence="8">
    <location>
        <begin position="328"/>
        <end position="541"/>
    </location>
</feature>
<evidence type="ECO:0000256" key="1">
    <source>
        <dbReference type="ARBA" id="ARBA00022737"/>
    </source>
</evidence>
<dbReference type="EMBL" id="WBVO01000003">
    <property type="protein sequence ID" value="KAB2813807.1"/>
    <property type="molecule type" value="Genomic_DNA"/>
</dbReference>
<dbReference type="Gene3D" id="1.10.287.380">
    <property type="entry name" value="Valyl-tRNA synthetase, C-terminal domain"/>
    <property type="match status" value="1"/>
</dbReference>
<name>A0A6N6RIL3_9FLAO</name>
<dbReference type="FunFam" id="3.40.50.300:FF:000011">
    <property type="entry name" value="Putative ABC transporter ATP-binding component"/>
    <property type="match status" value="1"/>
</dbReference>
<dbReference type="InterPro" id="IPR032781">
    <property type="entry name" value="ABC_tran_Xtn"/>
</dbReference>
<evidence type="ECO:0000256" key="6">
    <source>
        <dbReference type="SAM" id="Coils"/>
    </source>
</evidence>
<organism evidence="9 10">
    <name type="scientific">Phaeocystidibacter luteus</name>
    <dbReference type="NCBI Taxonomy" id="911197"/>
    <lineage>
        <taxon>Bacteria</taxon>
        <taxon>Pseudomonadati</taxon>
        <taxon>Bacteroidota</taxon>
        <taxon>Flavobacteriia</taxon>
        <taxon>Flavobacteriales</taxon>
        <taxon>Phaeocystidibacteraceae</taxon>
        <taxon>Phaeocystidibacter</taxon>
    </lineage>
</organism>
<dbReference type="GO" id="GO:0003677">
    <property type="term" value="F:DNA binding"/>
    <property type="evidence" value="ECO:0007669"/>
    <property type="project" value="InterPro"/>
</dbReference>
<feature type="coiled-coil region" evidence="6">
    <location>
        <begin position="85"/>
        <end position="115"/>
    </location>
</feature>
<evidence type="ECO:0000256" key="4">
    <source>
        <dbReference type="ARBA" id="ARBA00061551"/>
    </source>
</evidence>
<comment type="caution">
    <text evidence="9">The sequence shown here is derived from an EMBL/GenBank/DDBJ whole genome shotgun (WGS) entry which is preliminary data.</text>
</comment>
<dbReference type="InterPro" id="IPR037118">
    <property type="entry name" value="Val-tRNA_synth_C_sf"/>
</dbReference>
<dbReference type="FunFam" id="3.40.50.300:FF:000070">
    <property type="entry name" value="Putative ABC transporter ATP-binding component"/>
    <property type="match status" value="1"/>
</dbReference>
<dbReference type="SUPFAM" id="SSF52540">
    <property type="entry name" value="P-loop containing nucleoside triphosphate hydrolases"/>
    <property type="match status" value="2"/>
</dbReference>
<dbReference type="CDD" id="cd03221">
    <property type="entry name" value="ABCF_EF-3"/>
    <property type="match status" value="2"/>
</dbReference>
<dbReference type="InterPro" id="IPR017871">
    <property type="entry name" value="ABC_transporter-like_CS"/>
</dbReference>
<dbReference type="AlphaFoldDB" id="A0A6N6RIL3"/>
<keyword evidence="6" id="KW-0175">Coiled coil</keyword>
<protein>
    <recommendedName>
        <fullName evidence="5">Probable ATP-binding protein YbiT</fullName>
    </recommendedName>
</protein>
<dbReference type="GO" id="GO:0005524">
    <property type="term" value="F:ATP binding"/>
    <property type="evidence" value="ECO:0007669"/>
    <property type="project" value="UniProtKB-KW"/>
</dbReference>
<comment type="similarity">
    <text evidence="4">Belongs to the ABC transporter superfamily. ABCF family. YbiT subfamily.</text>
</comment>
<sequence>MLSINKIELHFGGETLFQDISFLINPGDRIGLIGRNGAGKSTLLKIIAGKISQDGGEIARPNGYKIGFLTQDIQHKKGITIWEETATSFEEIQSLERKLEELNTALAERQDYESQSYMDLVHDLTEFQERYQLLGGYTYQADMERVLLGLGFTQEDFKRNIETFSGGWQMRVELAKILLQSNDLLLLDEPTNHLDIESIMWLEEFLKENQQAAIIVSHDRAFLNNATNRTIEISLGRSYDFPVPYHKFVELRKDIREKQIAAKKNQEKEIKQTQELIDKFRAKASKASFAQSLIKRLDKMDVIEVDEVDDREMHFRFPPAPHSGKVALKGEGIHKSYGEKQVLTNVDIEIERGDKLAFVGQNGQGKTTLVKVLLEQVEYSGKVTQGHQVKVGYYAQNQADALDGDKTVLRTIEDAADDETRKRARNILGSFMFSGEDVDKKVKVLSGGERGRLALCKMMLEPANVLVLDEPTNHLDMRAKDVLKAALAQYDGTLILVSHDRDFLSGLVNKTYEFREGKIKQYLGGIEFFLEQRKVEDMRLLEKRSEEKAKKEKKKDPREDQRAAREAEKERKKYERQLANIEKEIEELEAQVAEWDEQLQDPETYKKLSEEDGFFNTYEKTKSDLHAKMESWEETHEKLESLS</sequence>
<dbReference type="Pfam" id="PF00005">
    <property type="entry name" value="ABC_tran"/>
    <property type="match status" value="2"/>
</dbReference>
<dbReference type="Pfam" id="PF16326">
    <property type="entry name" value="ABC_tran_CTD"/>
    <property type="match status" value="1"/>
</dbReference>
<evidence type="ECO:0000313" key="9">
    <source>
        <dbReference type="EMBL" id="KAB2813807.1"/>
    </source>
</evidence>
<dbReference type="InterPro" id="IPR032524">
    <property type="entry name" value="ABC_tran_C"/>
</dbReference>